<dbReference type="SUPFAM" id="SSF53335">
    <property type="entry name" value="S-adenosyl-L-methionine-dependent methyltransferases"/>
    <property type="match status" value="1"/>
</dbReference>
<gene>
    <name evidence="7" type="ORF">ACHAW5_002050</name>
</gene>
<dbReference type="InterPro" id="IPR026170">
    <property type="entry name" value="FAM173A/B"/>
</dbReference>
<accession>A0ABD3QL47</accession>
<comment type="caution">
    <text evidence="7">The sequence shown here is derived from an EMBL/GenBank/DDBJ whole genome shotgun (WGS) entry which is preliminary data.</text>
</comment>
<evidence type="ECO:0000256" key="6">
    <source>
        <dbReference type="SAM" id="Phobius"/>
    </source>
</evidence>
<reference evidence="7 8" key="1">
    <citation type="submission" date="2024-10" db="EMBL/GenBank/DDBJ databases">
        <title>Updated reference genomes for cyclostephanoid diatoms.</title>
        <authorList>
            <person name="Roberts W.R."/>
            <person name="Alverson A.J."/>
        </authorList>
    </citation>
    <scope>NUCLEOTIDE SEQUENCE [LARGE SCALE GENOMIC DNA]</scope>
    <source>
        <strain evidence="7 8">AJA276-08</strain>
    </source>
</reference>
<evidence type="ECO:0000256" key="3">
    <source>
        <dbReference type="ARBA" id="ARBA00022679"/>
    </source>
</evidence>
<keyword evidence="3" id="KW-0808">Transferase</keyword>
<keyword evidence="2" id="KW-0489">Methyltransferase</keyword>
<dbReference type="GO" id="GO:0032259">
    <property type="term" value="P:methylation"/>
    <property type="evidence" value="ECO:0007669"/>
    <property type="project" value="UniProtKB-KW"/>
</dbReference>
<evidence type="ECO:0000256" key="1">
    <source>
        <dbReference type="ARBA" id="ARBA00010633"/>
    </source>
</evidence>
<feature type="region of interest" description="Disordered" evidence="5">
    <location>
        <begin position="69"/>
        <end position="102"/>
    </location>
</feature>
<keyword evidence="6" id="KW-0472">Membrane</keyword>
<dbReference type="Gene3D" id="3.40.50.150">
    <property type="entry name" value="Vaccinia Virus protein VP39"/>
    <property type="match status" value="1"/>
</dbReference>
<protein>
    <submittedName>
        <fullName evidence="7">Uncharacterized protein</fullName>
    </submittedName>
</protein>
<comment type="similarity">
    <text evidence="1">Belongs to the ANT/ATPSC lysine N-methyltransferase family.</text>
</comment>
<feature type="region of interest" description="Disordered" evidence="5">
    <location>
        <begin position="231"/>
        <end position="278"/>
    </location>
</feature>
<dbReference type="PANTHER" id="PTHR13610:SF9">
    <property type="entry name" value="FI06469P"/>
    <property type="match status" value="1"/>
</dbReference>
<keyword evidence="4" id="KW-0949">S-adenosyl-L-methionine</keyword>
<evidence type="ECO:0000313" key="7">
    <source>
        <dbReference type="EMBL" id="KAL3800899.1"/>
    </source>
</evidence>
<evidence type="ECO:0000256" key="2">
    <source>
        <dbReference type="ARBA" id="ARBA00022603"/>
    </source>
</evidence>
<keyword evidence="8" id="KW-1185">Reference proteome</keyword>
<feature type="compositionally biased region" description="Low complexity" evidence="5">
    <location>
        <begin position="269"/>
        <end position="278"/>
    </location>
</feature>
<proteinExistence type="inferred from homology"/>
<dbReference type="Proteomes" id="UP001530315">
    <property type="component" value="Unassembled WGS sequence"/>
</dbReference>
<dbReference type="AlphaFoldDB" id="A0ABD3QL47"/>
<sequence>MTTSIAPPSSRNNAALGIIGGSFVGIMALTAPFVLMHVRSPLPYMATSRRKVEKALAFVASRRRLTRAAESRDARGLVPNHRPSGTNDDDDDGGGGGDLRGRYVDLGSGDGTSVLAAASLGWHATGLEMNPTLWLVSRMRRLCMFPPRSAERERSEFVLGDMFGGRSGGGGVGGVVTGALLRDADVVMVFGVAPLMPRIADLVMGSCRPGCLLMSYRFRVPLLPPSSSSSSAAAATDIGKGGVPSTASTAVVDAPGGGAMKDGGPIVDGSSSSSSSSGGCIDATLIYDEEEMRIYELKTRSRRVT</sequence>
<evidence type="ECO:0000256" key="5">
    <source>
        <dbReference type="SAM" id="MobiDB-lite"/>
    </source>
</evidence>
<dbReference type="GO" id="GO:0016279">
    <property type="term" value="F:protein-lysine N-methyltransferase activity"/>
    <property type="evidence" value="ECO:0007669"/>
    <property type="project" value="UniProtKB-ARBA"/>
</dbReference>
<keyword evidence="6" id="KW-1133">Transmembrane helix</keyword>
<evidence type="ECO:0000256" key="4">
    <source>
        <dbReference type="ARBA" id="ARBA00022691"/>
    </source>
</evidence>
<dbReference type="InterPro" id="IPR029063">
    <property type="entry name" value="SAM-dependent_MTases_sf"/>
</dbReference>
<dbReference type="PANTHER" id="PTHR13610">
    <property type="entry name" value="METHYLTRANSFERASE DOMAIN-CONTAINING PROTEIN"/>
    <property type="match status" value="1"/>
</dbReference>
<evidence type="ECO:0000313" key="8">
    <source>
        <dbReference type="Proteomes" id="UP001530315"/>
    </source>
</evidence>
<dbReference type="EMBL" id="JALLAZ020000207">
    <property type="protein sequence ID" value="KAL3800899.1"/>
    <property type="molecule type" value="Genomic_DNA"/>
</dbReference>
<feature type="transmembrane region" description="Helical" evidence="6">
    <location>
        <begin position="14"/>
        <end position="35"/>
    </location>
</feature>
<keyword evidence="6" id="KW-0812">Transmembrane</keyword>
<organism evidence="7 8">
    <name type="scientific">Stephanodiscus triporus</name>
    <dbReference type="NCBI Taxonomy" id="2934178"/>
    <lineage>
        <taxon>Eukaryota</taxon>
        <taxon>Sar</taxon>
        <taxon>Stramenopiles</taxon>
        <taxon>Ochrophyta</taxon>
        <taxon>Bacillariophyta</taxon>
        <taxon>Coscinodiscophyceae</taxon>
        <taxon>Thalassiosirophycidae</taxon>
        <taxon>Stephanodiscales</taxon>
        <taxon>Stephanodiscaceae</taxon>
        <taxon>Stephanodiscus</taxon>
    </lineage>
</organism>
<name>A0ABD3QL47_9STRA</name>